<dbReference type="KEGG" id="glo:Glov_2668"/>
<dbReference type="PROSITE" id="PS51257">
    <property type="entry name" value="PROKAR_LIPOPROTEIN"/>
    <property type="match status" value="1"/>
</dbReference>
<organism evidence="1 2">
    <name type="scientific">Trichlorobacter lovleyi (strain ATCC BAA-1151 / DSM 17278 / SZ)</name>
    <name type="common">Geobacter lovleyi</name>
    <dbReference type="NCBI Taxonomy" id="398767"/>
    <lineage>
        <taxon>Bacteria</taxon>
        <taxon>Pseudomonadati</taxon>
        <taxon>Thermodesulfobacteriota</taxon>
        <taxon>Desulfuromonadia</taxon>
        <taxon>Geobacterales</taxon>
        <taxon>Geobacteraceae</taxon>
        <taxon>Trichlorobacter</taxon>
    </lineage>
</organism>
<dbReference type="eggNOG" id="ENOG5033RGK">
    <property type="taxonomic scope" value="Bacteria"/>
</dbReference>
<dbReference type="HOGENOM" id="CLU_565770_0_0_7"/>
<gene>
    <name evidence="1" type="ordered locus">Glov_2668</name>
</gene>
<evidence type="ECO:0000313" key="2">
    <source>
        <dbReference type="Proteomes" id="UP000002420"/>
    </source>
</evidence>
<dbReference type="RefSeq" id="WP_012470711.1">
    <property type="nucleotide sequence ID" value="NC_010814.1"/>
</dbReference>
<evidence type="ECO:0000313" key="1">
    <source>
        <dbReference type="EMBL" id="ACD96381.1"/>
    </source>
</evidence>
<name>B3E6X6_TRIL1</name>
<accession>B3E6X6</accession>
<keyword evidence="2" id="KW-1185">Reference proteome</keyword>
<protein>
    <recommendedName>
        <fullName evidence="3">Lipoprotein</fullName>
    </recommendedName>
</protein>
<dbReference type="AlphaFoldDB" id="B3E6X6"/>
<dbReference type="Proteomes" id="UP000002420">
    <property type="component" value="Chromosome"/>
</dbReference>
<sequence>MKLSLVDTIKSLFLPIVICALFTGCSSSQSPAPNPSPLLASDINLIFVVSEDLDHSGQGDVNPITATLTDQGLQRSLAMATFLQKSVLGGNNVTAIYALEPTTHLQTANNYPDMNALMAVQQFALLNRITLSSDLTGTSPYTGQNYPINVSYAPGAVPSGVAVPAQFYPTCQGLDYSDTNGNNGTLVNGIISKGTPGFYVFSAPWKTISSMLAKLNTAHNYNLPVPANYAGPNHIYAVPITPGTTGAPRLLTYNSQVIPAATYPKLDPAAFVSAACSTPTPASITVTGGVGGAVIPANINKNETIYLVRHAEAHPHGYWSDNNYVGAGQWRALNLPYALLGKIAPDQVWSLDPAQSSTGTVSATGQSQWSSVAPALTVQPYAIANGLPFNLVSSIDTSLSSAPASLSNFFFTGNTFSNHKLLVGWMYTQNPMIVNALLSSYFPNGGAPTAPAWSPFDYDSLWVIKIDAAGNLMVDFSQCEGMRSSALPEMPPIF</sequence>
<reference evidence="1 2" key="1">
    <citation type="submission" date="2008-05" db="EMBL/GenBank/DDBJ databases">
        <title>Complete sequence of chromosome of Geobacter lovleyi SZ.</title>
        <authorList>
            <consortium name="US DOE Joint Genome Institute"/>
            <person name="Lucas S."/>
            <person name="Copeland A."/>
            <person name="Lapidus A."/>
            <person name="Glavina del Rio T."/>
            <person name="Dalin E."/>
            <person name="Tice H."/>
            <person name="Bruce D."/>
            <person name="Goodwin L."/>
            <person name="Pitluck S."/>
            <person name="Chertkov O."/>
            <person name="Meincke L."/>
            <person name="Brettin T."/>
            <person name="Detter J.C."/>
            <person name="Han C."/>
            <person name="Tapia R."/>
            <person name="Kuske C.R."/>
            <person name="Schmutz J."/>
            <person name="Larimer F."/>
            <person name="Land M."/>
            <person name="Hauser L."/>
            <person name="Kyrpides N."/>
            <person name="Mikhailova N."/>
            <person name="Sung Y."/>
            <person name="Fletcher K.E."/>
            <person name="Ritalahti K.M."/>
            <person name="Loeffler F.E."/>
            <person name="Richardson P."/>
        </authorList>
    </citation>
    <scope>NUCLEOTIDE SEQUENCE [LARGE SCALE GENOMIC DNA]</scope>
    <source>
        <strain evidence="2">ATCC BAA-1151 / DSM 17278 / SZ</strain>
    </source>
</reference>
<dbReference type="EMBL" id="CP001089">
    <property type="protein sequence ID" value="ACD96381.1"/>
    <property type="molecule type" value="Genomic_DNA"/>
</dbReference>
<evidence type="ECO:0008006" key="3">
    <source>
        <dbReference type="Google" id="ProtNLM"/>
    </source>
</evidence>
<proteinExistence type="predicted"/>
<dbReference type="STRING" id="398767.Glov_2668"/>